<evidence type="ECO:0000313" key="3">
    <source>
        <dbReference type="Proteomes" id="UP000053958"/>
    </source>
</evidence>
<sequence length="437" mass="46825">METYYGLVRTPADAIILFEACRLGLLPRVQRRLSEKERQAIKSGSVFVWDEREAGMRRWTDGKSWSASRVSGSFLTYREMEGKRGGVSRANKTPNSQGGSDDDHNNSNDEAPDGYRYKPDGLMKQSFSITTSTGQHLHLISYYARSHPTAPNLNQPSTDPALRHIRPQKGLYPESTVNDQQNLPVVTRGPMAGATFSLSPHAMGGYPQRGYAPLYTWPPTPLATPPTATIPYSASYLPPLSGVSAPYGQPPALPAPPAQQALPAPPERPAHTTETTTSAAAPAHTSTAPAPSLSTTYSHPPQSQSQAAPSPPHSQHVNSPSHGSQIDPRLMPQTSQPPTSEPRPTLPLTPNQSHLPPPQTTNGHDAAASSGTTVPSIGALMNGTSVPPYSKPIPTPLSGSPNSVRHTDGPKDIPSEKIGIPGEDMRALRQLDRVFTA</sequence>
<feature type="compositionally biased region" description="Basic and acidic residues" evidence="1">
    <location>
        <begin position="405"/>
        <end position="415"/>
    </location>
</feature>
<dbReference type="EMBL" id="LASV01000099">
    <property type="protein sequence ID" value="KKA23521.1"/>
    <property type="molecule type" value="Genomic_DNA"/>
</dbReference>
<feature type="region of interest" description="Disordered" evidence="1">
    <location>
        <begin position="81"/>
        <end position="120"/>
    </location>
</feature>
<dbReference type="STRING" id="1408163.A0A0F4Z0A1"/>
<feature type="compositionally biased region" description="Pro residues" evidence="1">
    <location>
        <begin position="248"/>
        <end position="267"/>
    </location>
</feature>
<comment type="caution">
    <text evidence="2">The sequence shown here is derived from an EMBL/GenBank/DDBJ whole genome shotgun (WGS) entry which is preliminary data.</text>
</comment>
<evidence type="ECO:0000256" key="1">
    <source>
        <dbReference type="SAM" id="MobiDB-lite"/>
    </source>
</evidence>
<dbReference type="AlphaFoldDB" id="A0A0F4Z0A1"/>
<dbReference type="OrthoDB" id="5572844at2759"/>
<name>A0A0F4Z0A1_RASE3</name>
<gene>
    <name evidence="2" type="ORF">T310_2448</name>
</gene>
<dbReference type="PANTHER" id="PTHR28027:SF1">
    <property type="entry name" value="CAMP INDEPENDENT REGULATORY PROTEIN (AFU_ORTHOLOGUE AFUA_3G09640)"/>
    <property type="match status" value="1"/>
</dbReference>
<protein>
    <submittedName>
        <fullName evidence="2">Camp independent regulatory protein</fullName>
    </submittedName>
</protein>
<organism evidence="2 3">
    <name type="scientific">Rasamsonia emersonii (strain ATCC 16479 / CBS 393.64 / IMI 116815)</name>
    <dbReference type="NCBI Taxonomy" id="1408163"/>
    <lineage>
        <taxon>Eukaryota</taxon>
        <taxon>Fungi</taxon>
        <taxon>Dikarya</taxon>
        <taxon>Ascomycota</taxon>
        <taxon>Pezizomycotina</taxon>
        <taxon>Eurotiomycetes</taxon>
        <taxon>Eurotiomycetidae</taxon>
        <taxon>Eurotiales</taxon>
        <taxon>Trichocomaceae</taxon>
        <taxon>Rasamsonia</taxon>
    </lineage>
</organism>
<accession>A0A0F4Z0A1</accession>
<dbReference type="PANTHER" id="PTHR28027">
    <property type="entry name" value="TRANSCRIPTIONAL REGULATOR MIT1"/>
    <property type="match status" value="1"/>
</dbReference>
<keyword evidence="3" id="KW-1185">Reference proteome</keyword>
<proteinExistence type="predicted"/>
<dbReference type="Pfam" id="PF09729">
    <property type="entry name" value="Gti1_Pac2"/>
    <property type="match status" value="1"/>
</dbReference>
<feature type="region of interest" description="Disordered" evidence="1">
    <location>
        <begin position="247"/>
        <end position="421"/>
    </location>
</feature>
<dbReference type="InterPro" id="IPR018608">
    <property type="entry name" value="Gti1/Pac2"/>
</dbReference>
<evidence type="ECO:0000313" key="2">
    <source>
        <dbReference type="EMBL" id="KKA23521.1"/>
    </source>
</evidence>
<dbReference type="GO" id="GO:0003677">
    <property type="term" value="F:DNA binding"/>
    <property type="evidence" value="ECO:0007669"/>
    <property type="project" value="TreeGrafter"/>
</dbReference>
<feature type="compositionally biased region" description="Low complexity" evidence="1">
    <location>
        <begin position="272"/>
        <end position="316"/>
    </location>
</feature>
<dbReference type="GeneID" id="25314799"/>
<reference evidence="2 3" key="1">
    <citation type="submission" date="2015-04" db="EMBL/GenBank/DDBJ databases">
        <authorList>
            <person name="Heijne W.H."/>
            <person name="Fedorova N.D."/>
            <person name="Nierman W.C."/>
            <person name="Vollebregt A.W."/>
            <person name="Zhao Z."/>
            <person name="Wu L."/>
            <person name="Kumar M."/>
            <person name="Stam H."/>
            <person name="van den Berg M.A."/>
            <person name="Pel H.J."/>
        </authorList>
    </citation>
    <scope>NUCLEOTIDE SEQUENCE [LARGE SCALE GENOMIC DNA]</scope>
    <source>
        <strain evidence="2 3">CBS 393.64</strain>
    </source>
</reference>
<dbReference type="Proteomes" id="UP000053958">
    <property type="component" value="Unassembled WGS sequence"/>
</dbReference>
<feature type="compositionally biased region" description="Basic and acidic residues" evidence="1">
    <location>
        <begin position="101"/>
        <end position="120"/>
    </location>
</feature>
<dbReference type="RefSeq" id="XP_013330133.1">
    <property type="nucleotide sequence ID" value="XM_013474679.1"/>
</dbReference>